<protein>
    <submittedName>
        <fullName evidence="2">Uncharacterized protein</fullName>
    </submittedName>
</protein>
<feature type="non-terminal residue" evidence="2">
    <location>
        <position position="1"/>
    </location>
</feature>
<accession>A0A059G167</accession>
<evidence type="ECO:0000313" key="3">
    <source>
        <dbReference type="Proteomes" id="UP000024942"/>
    </source>
</evidence>
<dbReference type="EMBL" id="ARYL01000085">
    <property type="protein sequence ID" value="KCZ98606.1"/>
    <property type="molecule type" value="Genomic_DNA"/>
</dbReference>
<dbReference type="Proteomes" id="UP000024942">
    <property type="component" value="Unassembled WGS sequence"/>
</dbReference>
<reference evidence="2 3" key="1">
    <citation type="journal article" date="2014" name="Antonie Van Leeuwenhoek">
        <title>Hyphomonas beringensis sp. nov. and Hyphomonas chukchiensis sp. nov., isolated from surface seawater of the Bering Sea and Chukchi Sea.</title>
        <authorList>
            <person name="Li C."/>
            <person name="Lai Q."/>
            <person name="Li G."/>
            <person name="Dong C."/>
            <person name="Wang J."/>
            <person name="Liao Y."/>
            <person name="Shao Z."/>
        </authorList>
    </citation>
    <scope>NUCLEOTIDE SEQUENCE [LARGE SCALE GENOMIC DNA]</scope>
    <source>
        <strain evidence="2 3">SCH89</strain>
    </source>
</reference>
<organism evidence="2 3">
    <name type="scientific">Hyphomonas oceanitis SCH89</name>
    <dbReference type="NCBI Taxonomy" id="1280953"/>
    <lineage>
        <taxon>Bacteria</taxon>
        <taxon>Pseudomonadati</taxon>
        <taxon>Pseudomonadota</taxon>
        <taxon>Alphaproteobacteria</taxon>
        <taxon>Hyphomonadales</taxon>
        <taxon>Hyphomonadaceae</taxon>
        <taxon>Hyphomonas</taxon>
    </lineage>
</organism>
<evidence type="ECO:0000313" key="2">
    <source>
        <dbReference type="EMBL" id="KCZ99138.1"/>
    </source>
</evidence>
<name>A0A059G167_9PROT</name>
<sequence>KYDVRLYTYAGETLLLAARVYQGQTTNFRTSGGGFAPVYQF</sequence>
<dbReference type="eggNOG" id="COG2308">
    <property type="taxonomic scope" value="Bacteria"/>
</dbReference>
<keyword evidence="3" id="KW-1185">Reference proteome</keyword>
<proteinExistence type="predicted"/>
<dbReference type="EMBL" id="ARYL01000076">
    <property type="protein sequence ID" value="KCZ99138.1"/>
    <property type="molecule type" value="Genomic_DNA"/>
</dbReference>
<comment type="caution">
    <text evidence="2">The sequence shown here is derived from an EMBL/GenBank/DDBJ whole genome shotgun (WGS) entry which is preliminary data.</text>
</comment>
<evidence type="ECO:0000313" key="1">
    <source>
        <dbReference type="EMBL" id="KCZ98606.1"/>
    </source>
</evidence>
<dbReference type="AlphaFoldDB" id="A0A059G167"/>
<gene>
    <name evidence="2" type="ORF">HOC_20061</name>
    <name evidence="1" type="ORF">HOC_20268</name>
</gene>